<comment type="caution">
    <text evidence="1">The sequence shown here is derived from an EMBL/GenBank/DDBJ whole genome shotgun (WGS) entry which is preliminary data.</text>
</comment>
<dbReference type="Proteomes" id="UP000271227">
    <property type="component" value="Unassembled WGS sequence"/>
</dbReference>
<sequence length="49" mass="5795">MIEFIALEECWIGFETMHFTVRMVFFDTFTDISIVGTNITKYGWPKNVD</sequence>
<protein>
    <submittedName>
        <fullName evidence="1">Uncharacterized protein</fullName>
    </submittedName>
</protein>
<gene>
    <name evidence="1" type="ORF">BXY39_3854</name>
</gene>
<proteinExistence type="predicted"/>
<dbReference type="EMBL" id="REFR01000017">
    <property type="protein sequence ID" value="RMB00666.1"/>
    <property type="molecule type" value="Genomic_DNA"/>
</dbReference>
<dbReference type="InParanoid" id="A0A3M0C1H0"/>
<name>A0A3M0C1H0_9PROT</name>
<evidence type="ECO:0000313" key="1">
    <source>
        <dbReference type="EMBL" id="RMB00666.1"/>
    </source>
</evidence>
<dbReference type="AlphaFoldDB" id="A0A3M0C1H0"/>
<keyword evidence="2" id="KW-1185">Reference proteome</keyword>
<organism evidence="1 2">
    <name type="scientific">Eilatimonas milleporae</name>
    <dbReference type="NCBI Taxonomy" id="911205"/>
    <lineage>
        <taxon>Bacteria</taxon>
        <taxon>Pseudomonadati</taxon>
        <taxon>Pseudomonadota</taxon>
        <taxon>Alphaproteobacteria</taxon>
        <taxon>Kordiimonadales</taxon>
        <taxon>Kordiimonadaceae</taxon>
        <taxon>Eilatimonas</taxon>
    </lineage>
</organism>
<evidence type="ECO:0000313" key="2">
    <source>
        <dbReference type="Proteomes" id="UP000271227"/>
    </source>
</evidence>
<reference evidence="1 2" key="1">
    <citation type="submission" date="2018-10" db="EMBL/GenBank/DDBJ databases">
        <title>Genomic Encyclopedia of Archaeal and Bacterial Type Strains, Phase II (KMG-II): from individual species to whole genera.</title>
        <authorList>
            <person name="Goeker M."/>
        </authorList>
    </citation>
    <scope>NUCLEOTIDE SEQUENCE [LARGE SCALE GENOMIC DNA]</scope>
    <source>
        <strain evidence="1 2">DSM 25217</strain>
    </source>
</reference>
<accession>A0A3M0C1H0</accession>